<sequence length="116" mass="13538">MSIKEDVFNSLMEQVLAFIEKFKYIDKSVEAMCKKMSKTAISNAEFNEMMKLYNTTGAMFIKSLGLLDSIICRFPQELNTDELEMLEYYRKLSEAERFLLKAKLKEEIKINAGKQQ</sequence>
<evidence type="ECO:0000313" key="1">
    <source>
        <dbReference type="EMBL" id="DAD80574.1"/>
    </source>
</evidence>
<organism evidence="1">
    <name type="scientific">Siphoviridae sp. ctYh54</name>
    <dbReference type="NCBI Taxonomy" id="2826379"/>
    <lineage>
        <taxon>Viruses</taxon>
        <taxon>Duplodnaviria</taxon>
        <taxon>Heunggongvirae</taxon>
        <taxon>Uroviricota</taxon>
        <taxon>Caudoviricetes</taxon>
    </lineage>
</organism>
<proteinExistence type="predicted"/>
<dbReference type="EMBL" id="BK014884">
    <property type="protein sequence ID" value="DAD80574.1"/>
    <property type="molecule type" value="Genomic_DNA"/>
</dbReference>
<reference evidence="1" key="1">
    <citation type="journal article" date="2021" name="Proc. Natl. Acad. Sci. U.S.A.">
        <title>A Catalog of Tens of Thousands of Viruses from Human Metagenomes Reveals Hidden Associations with Chronic Diseases.</title>
        <authorList>
            <person name="Tisza M.J."/>
            <person name="Buck C.B."/>
        </authorList>
    </citation>
    <scope>NUCLEOTIDE SEQUENCE</scope>
    <source>
        <strain evidence="1">CtYh54</strain>
    </source>
</reference>
<accession>A0A8S5MEA5</accession>
<protein>
    <submittedName>
        <fullName evidence="1">Uncharacterized protein</fullName>
    </submittedName>
</protein>
<name>A0A8S5MEA5_9CAUD</name>